<feature type="region of interest" description="Disordered" evidence="1">
    <location>
        <begin position="13"/>
        <end position="78"/>
    </location>
</feature>
<evidence type="ECO:0000313" key="4">
    <source>
        <dbReference type="Proteomes" id="UP000236520"/>
    </source>
</evidence>
<dbReference type="Gene3D" id="3.40.250.10">
    <property type="entry name" value="Rhodanese-like domain"/>
    <property type="match status" value="1"/>
</dbReference>
<comment type="caution">
    <text evidence="3">The sequence shown here is derived from an EMBL/GenBank/DDBJ whole genome shotgun (WGS) entry which is preliminary data.</text>
</comment>
<feature type="domain" description="Rhodanese" evidence="2">
    <location>
        <begin position="22"/>
        <end position="111"/>
    </location>
</feature>
<reference evidence="3 4" key="1">
    <citation type="submission" date="2015-09" db="EMBL/GenBank/DDBJ databases">
        <title>Genome sequence, genome mining and natural product profiling of a biocontrol bacterium Streptomyces malaysiensis F913.</title>
        <authorList>
            <person name="Xu Y."/>
            <person name="Wei J."/>
            <person name="Xie J."/>
            <person name="Li T."/>
            <person name="Zhou Z."/>
        </authorList>
    </citation>
    <scope>NUCLEOTIDE SEQUENCE [LARGE SCALE GENOMIC DNA]</scope>
    <source>
        <strain evidence="3 4">F913</strain>
    </source>
</reference>
<accession>A0A2J7Z6J6</accession>
<keyword evidence="4" id="KW-1185">Reference proteome</keyword>
<organism evidence="3 4">
    <name type="scientific">Streptomyces malaysiensis</name>
    <dbReference type="NCBI Taxonomy" id="92644"/>
    <lineage>
        <taxon>Bacteria</taxon>
        <taxon>Bacillati</taxon>
        <taxon>Actinomycetota</taxon>
        <taxon>Actinomycetes</taxon>
        <taxon>Kitasatosporales</taxon>
        <taxon>Streptomycetaceae</taxon>
        <taxon>Streptomyces</taxon>
        <taxon>Streptomyces violaceusniger group</taxon>
    </lineage>
</organism>
<dbReference type="RefSeq" id="WP_102933967.1">
    <property type="nucleotide sequence ID" value="NZ_JBEXUO010000011.1"/>
</dbReference>
<protein>
    <recommendedName>
        <fullName evidence="2">Rhodanese domain-containing protein</fullName>
    </recommendedName>
</protein>
<dbReference type="InterPro" id="IPR036873">
    <property type="entry name" value="Rhodanese-like_dom_sf"/>
</dbReference>
<evidence type="ECO:0000256" key="1">
    <source>
        <dbReference type="SAM" id="MobiDB-lite"/>
    </source>
</evidence>
<name>A0A2J7Z6J6_STRMQ</name>
<proteinExistence type="predicted"/>
<dbReference type="PROSITE" id="PS50206">
    <property type="entry name" value="RHODANESE_3"/>
    <property type="match status" value="1"/>
</dbReference>
<dbReference type="Proteomes" id="UP000236520">
    <property type="component" value="Unassembled WGS sequence"/>
</dbReference>
<dbReference type="CDD" id="cd00158">
    <property type="entry name" value="RHOD"/>
    <property type="match status" value="1"/>
</dbReference>
<dbReference type="InterPro" id="IPR001763">
    <property type="entry name" value="Rhodanese-like_dom"/>
</dbReference>
<sequence>MFPLLRRGPARLTARQVHRRTGDARAVPLDVREPPRRLTGHAPGAPHPPLSALWAGAAPPRAAQGGPVVTIRRSGSRSRTATGFIAARGAAATDVVGGTTARTREGLPVTVGSGGIA</sequence>
<dbReference type="AlphaFoldDB" id="A0A2J7Z6J6"/>
<dbReference type="SUPFAM" id="SSF52821">
    <property type="entry name" value="Rhodanese/Cell cycle control phosphatase"/>
    <property type="match status" value="1"/>
</dbReference>
<feature type="compositionally biased region" description="Low complexity" evidence="1">
    <location>
        <begin position="55"/>
        <end position="67"/>
    </location>
</feature>
<evidence type="ECO:0000313" key="3">
    <source>
        <dbReference type="EMBL" id="PNG95896.1"/>
    </source>
</evidence>
<evidence type="ECO:0000259" key="2">
    <source>
        <dbReference type="PROSITE" id="PS50206"/>
    </source>
</evidence>
<gene>
    <name evidence="3" type="ORF">SMF913_11921</name>
</gene>
<dbReference type="EMBL" id="LJIW01000001">
    <property type="protein sequence ID" value="PNG95896.1"/>
    <property type="molecule type" value="Genomic_DNA"/>
</dbReference>